<reference evidence="1" key="1">
    <citation type="submission" date="2024-04" db="UniProtKB">
        <authorList>
            <consortium name="EnsemblMetazoa"/>
        </authorList>
    </citation>
    <scope>IDENTIFICATION</scope>
    <source>
        <strain evidence="1">EBRO</strain>
    </source>
</reference>
<protein>
    <submittedName>
        <fullName evidence="1">Uncharacterized protein</fullName>
    </submittedName>
</protein>
<dbReference type="Proteomes" id="UP000075880">
    <property type="component" value="Unassembled WGS sequence"/>
</dbReference>
<dbReference type="AlphaFoldDB" id="A0AAG5DD63"/>
<proteinExistence type="predicted"/>
<accession>A0AAG5DD63</accession>
<evidence type="ECO:0000313" key="1">
    <source>
        <dbReference type="EnsemblMetazoa" id="ENSAATROPP008739"/>
    </source>
</evidence>
<evidence type="ECO:0000313" key="2">
    <source>
        <dbReference type="Proteomes" id="UP000075880"/>
    </source>
</evidence>
<organism evidence="1 2">
    <name type="scientific">Anopheles atroparvus</name>
    <name type="common">European mosquito</name>
    <dbReference type="NCBI Taxonomy" id="41427"/>
    <lineage>
        <taxon>Eukaryota</taxon>
        <taxon>Metazoa</taxon>
        <taxon>Ecdysozoa</taxon>
        <taxon>Arthropoda</taxon>
        <taxon>Hexapoda</taxon>
        <taxon>Insecta</taxon>
        <taxon>Pterygota</taxon>
        <taxon>Neoptera</taxon>
        <taxon>Endopterygota</taxon>
        <taxon>Diptera</taxon>
        <taxon>Nematocera</taxon>
        <taxon>Culicoidea</taxon>
        <taxon>Culicidae</taxon>
        <taxon>Anophelinae</taxon>
        <taxon>Anopheles</taxon>
    </lineage>
</organism>
<name>A0AAG5DD63_ANOAO</name>
<dbReference type="EnsemblMetazoa" id="ENSAATROPT009652">
    <property type="protein sequence ID" value="ENSAATROPP008739"/>
    <property type="gene ID" value="ENSAATROPG007865"/>
</dbReference>
<sequence length="42" mass="4821">YNPKKNSTHIRIICGQCVCVRYSIILVSKICPRFLPIGSNRE</sequence>
<keyword evidence="2" id="KW-1185">Reference proteome</keyword>